<protein>
    <submittedName>
        <fullName evidence="4">Uncharacterized protein LOC115622832</fullName>
    </submittedName>
</protein>
<dbReference type="Proteomes" id="UP000504634">
    <property type="component" value="Unplaced"/>
</dbReference>
<feature type="transmembrane region" description="Helical" evidence="2">
    <location>
        <begin position="188"/>
        <end position="211"/>
    </location>
</feature>
<keyword evidence="2" id="KW-0812">Transmembrane</keyword>
<keyword evidence="2" id="KW-0472">Membrane</keyword>
<accession>A0A6J2T761</accession>
<keyword evidence="2" id="KW-1133">Transmembrane helix</keyword>
<dbReference type="RefSeq" id="XP_030372771.1">
    <property type="nucleotide sequence ID" value="XM_030516911.1"/>
</dbReference>
<evidence type="ECO:0000256" key="1">
    <source>
        <dbReference type="SAM" id="MobiDB-lite"/>
    </source>
</evidence>
<dbReference type="GeneID" id="115622832"/>
<feature type="transmembrane region" description="Helical" evidence="2">
    <location>
        <begin position="99"/>
        <end position="124"/>
    </location>
</feature>
<feature type="transmembrane region" description="Helical" evidence="2">
    <location>
        <begin position="20"/>
        <end position="43"/>
    </location>
</feature>
<proteinExistence type="predicted"/>
<feature type="compositionally biased region" description="Polar residues" evidence="1">
    <location>
        <begin position="349"/>
        <end position="361"/>
    </location>
</feature>
<dbReference type="OrthoDB" id="10264154at2759"/>
<evidence type="ECO:0000313" key="4">
    <source>
        <dbReference type="RefSeq" id="XP_030372771.1"/>
    </source>
</evidence>
<keyword evidence="3" id="KW-1185">Reference proteome</keyword>
<organism evidence="3 4">
    <name type="scientific">Drosophila lebanonensis</name>
    <name type="common">Fruit fly</name>
    <name type="synonym">Scaptodrosophila lebanonensis</name>
    <dbReference type="NCBI Taxonomy" id="7225"/>
    <lineage>
        <taxon>Eukaryota</taxon>
        <taxon>Metazoa</taxon>
        <taxon>Ecdysozoa</taxon>
        <taxon>Arthropoda</taxon>
        <taxon>Hexapoda</taxon>
        <taxon>Insecta</taxon>
        <taxon>Pterygota</taxon>
        <taxon>Neoptera</taxon>
        <taxon>Endopterygota</taxon>
        <taxon>Diptera</taxon>
        <taxon>Brachycera</taxon>
        <taxon>Muscomorpha</taxon>
        <taxon>Ephydroidea</taxon>
        <taxon>Drosophilidae</taxon>
        <taxon>Scaptodrosophila</taxon>
    </lineage>
</organism>
<reference evidence="4" key="1">
    <citation type="submission" date="2025-08" db="UniProtKB">
        <authorList>
            <consortium name="RefSeq"/>
        </authorList>
    </citation>
    <scope>IDENTIFICATION</scope>
    <source>
        <strain evidence="4">11010-0011.00</strain>
        <tissue evidence="4">Whole body</tissue>
    </source>
</reference>
<feature type="transmembrane region" description="Helical" evidence="2">
    <location>
        <begin position="136"/>
        <end position="159"/>
    </location>
</feature>
<feature type="region of interest" description="Disordered" evidence="1">
    <location>
        <begin position="340"/>
        <end position="361"/>
    </location>
</feature>
<gene>
    <name evidence="4" type="primary">LOC115622832</name>
</gene>
<dbReference type="AlphaFoldDB" id="A0A6J2T761"/>
<name>A0A6J2T761_DROLE</name>
<evidence type="ECO:0000256" key="2">
    <source>
        <dbReference type="SAM" id="Phobius"/>
    </source>
</evidence>
<sequence length="361" mass="40673">MYGITTTIKHFEALKLAALWAGWLSVFQSLIWIGLTLVGILAYNCIVPVTDFLSYGTLIKTVWFDMYFHGHCQMSVGDYQQYDRSFLNSVETVLDPDQVLIWVCVYLGFAVCWLLSSVVLLTYLNKENVKQTLGVIYTWIFFMASICAMDVALGVIFGVDYSEYAKKALDYNFNSINAGEIYPNAAQLVAATVASISMMIISFKGFVLWIINLKLLVWMAVQAYRIVSDKDRSDTLFMPRKDSDDILATRPPIRAYEEEKVVVQAFSNPGFAPDSPSMAETIEVNEEAILRAARMSNDANLLDRRFRSLDAFQQYPPANPQSNPTSRPQNQDTVVVATAGFPVPDYSPQPHSNGIMRNNQY</sequence>
<evidence type="ECO:0000313" key="3">
    <source>
        <dbReference type="Proteomes" id="UP000504634"/>
    </source>
</evidence>